<dbReference type="RefSeq" id="WP_223907235.1">
    <property type="nucleotide sequence ID" value="NZ_AP024238.1"/>
</dbReference>
<sequence length="204" mass="22779">MDILVVCVLLLGALHFFKSREQAERVVLLGSYLGKFQIEKLMQDVLGGYHRALGEADVDRQAQVWRYLEPQEQALAAQFGKFVLDFAEVYEARARVSRLPLALPFVSLAIPSSTFDLRKLMGVHGQGISQAVANVQGLSPKRRAFTVMAELLLMQHSCHWFCRSKLVASARMLGRHQTTYPQLLEAVAPATRQAYLAVLGQPGR</sequence>
<dbReference type="Proteomes" id="UP000824366">
    <property type="component" value="Chromosome"/>
</dbReference>
<keyword evidence="2" id="KW-1185">Reference proteome</keyword>
<gene>
    <name evidence="1" type="ORF">MIZ03_0353</name>
</gene>
<accession>A0ABN6D0P3</accession>
<proteinExistence type="predicted"/>
<evidence type="ECO:0000313" key="2">
    <source>
        <dbReference type="Proteomes" id="UP000824366"/>
    </source>
</evidence>
<dbReference type="EMBL" id="AP024238">
    <property type="protein sequence ID" value="BCO25492.1"/>
    <property type="molecule type" value="Genomic_DNA"/>
</dbReference>
<protein>
    <submittedName>
        <fullName evidence="1">Uncharacterized protein</fullName>
    </submittedName>
</protein>
<reference evidence="1 2" key="1">
    <citation type="journal article" date="2021" name="Microbiol. Spectr.">
        <title>A Single Bacterium Capable of Oxidation and Reduction of Iron at Circumneutral pH.</title>
        <authorList>
            <person name="Kato S."/>
            <person name="Ohkuma M."/>
        </authorList>
    </citation>
    <scope>NUCLEOTIDE SEQUENCE [LARGE SCALE GENOMIC DNA]</scope>
    <source>
        <strain evidence="1 2">MIZ03</strain>
    </source>
</reference>
<name>A0ABN6D0P3_9BURK</name>
<organism evidence="1 2">
    <name type="scientific">Rhodoferax lithotrophicus</name>
    <dbReference type="NCBI Taxonomy" id="2798804"/>
    <lineage>
        <taxon>Bacteria</taxon>
        <taxon>Pseudomonadati</taxon>
        <taxon>Pseudomonadota</taxon>
        <taxon>Betaproteobacteria</taxon>
        <taxon>Burkholderiales</taxon>
        <taxon>Comamonadaceae</taxon>
        <taxon>Rhodoferax</taxon>
    </lineage>
</organism>
<evidence type="ECO:0000313" key="1">
    <source>
        <dbReference type="EMBL" id="BCO25492.1"/>
    </source>
</evidence>